<dbReference type="EMBL" id="JACTNZ010000008">
    <property type="protein sequence ID" value="KAG5536401.1"/>
    <property type="molecule type" value="Genomic_DNA"/>
</dbReference>
<sequence length="218" mass="23490">MLVGNSGVLSRSGGPYDWRQLQPATSGPAITGGRQLGKGASLHRPPLKQVHQSTRRRSKMGSLLRRSKLKAAVNGGFRSHRAGGNQVMRSQSTGDDDLRLLPDIEDIPSLQYRTKLLIKDYPFLVAEVGVVHVDGLNVPGLELFVVVLGSSLGSNRSWTTSCGPLSPSSSRSCWSPCSASSTSSATALFEDQLSQPEYDADGWTTAEEIRGDSNFNFN</sequence>
<feature type="region of interest" description="Disordered" evidence="1">
    <location>
        <begin position="1"/>
        <end position="60"/>
    </location>
</feature>
<reference evidence="2" key="1">
    <citation type="submission" date="2020-08" db="EMBL/GenBank/DDBJ databases">
        <title>Plant Genome Project.</title>
        <authorList>
            <person name="Zhang R.-G."/>
        </authorList>
    </citation>
    <scope>NUCLEOTIDE SEQUENCE</scope>
    <source>
        <strain evidence="2">WSP0</strain>
        <tissue evidence="2">Leaf</tissue>
    </source>
</reference>
<gene>
    <name evidence="2" type="ORF">RHGRI_023990</name>
</gene>
<name>A0AAV6J5I6_9ERIC</name>
<evidence type="ECO:0000256" key="1">
    <source>
        <dbReference type="SAM" id="MobiDB-lite"/>
    </source>
</evidence>
<organism evidence="2 3">
    <name type="scientific">Rhododendron griersonianum</name>
    <dbReference type="NCBI Taxonomy" id="479676"/>
    <lineage>
        <taxon>Eukaryota</taxon>
        <taxon>Viridiplantae</taxon>
        <taxon>Streptophyta</taxon>
        <taxon>Embryophyta</taxon>
        <taxon>Tracheophyta</taxon>
        <taxon>Spermatophyta</taxon>
        <taxon>Magnoliopsida</taxon>
        <taxon>eudicotyledons</taxon>
        <taxon>Gunneridae</taxon>
        <taxon>Pentapetalae</taxon>
        <taxon>asterids</taxon>
        <taxon>Ericales</taxon>
        <taxon>Ericaceae</taxon>
        <taxon>Ericoideae</taxon>
        <taxon>Rhodoreae</taxon>
        <taxon>Rhododendron</taxon>
    </lineage>
</organism>
<protein>
    <submittedName>
        <fullName evidence="2">Uncharacterized protein</fullName>
    </submittedName>
</protein>
<evidence type="ECO:0000313" key="3">
    <source>
        <dbReference type="Proteomes" id="UP000823749"/>
    </source>
</evidence>
<dbReference type="Proteomes" id="UP000823749">
    <property type="component" value="Chromosome 8"/>
</dbReference>
<evidence type="ECO:0000313" key="2">
    <source>
        <dbReference type="EMBL" id="KAG5536401.1"/>
    </source>
</evidence>
<dbReference type="AlphaFoldDB" id="A0AAV6J5I6"/>
<proteinExistence type="predicted"/>
<accession>A0AAV6J5I6</accession>
<comment type="caution">
    <text evidence="2">The sequence shown here is derived from an EMBL/GenBank/DDBJ whole genome shotgun (WGS) entry which is preliminary data.</text>
</comment>
<keyword evidence="3" id="KW-1185">Reference proteome</keyword>